<dbReference type="Gene3D" id="3.30.930.10">
    <property type="entry name" value="Bira Bifunctional Protein, Domain 2"/>
    <property type="match status" value="1"/>
</dbReference>
<dbReference type="InterPro" id="IPR006195">
    <property type="entry name" value="aa-tRNA-synth_II"/>
</dbReference>
<dbReference type="InterPro" id="IPR004365">
    <property type="entry name" value="NA-bd_OB_tRNA"/>
</dbReference>
<dbReference type="Pfam" id="PF00152">
    <property type="entry name" value="tRNA-synt_2"/>
    <property type="match status" value="1"/>
</dbReference>
<evidence type="ECO:0000256" key="4">
    <source>
        <dbReference type="ARBA" id="ARBA00022741"/>
    </source>
</evidence>
<keyword evidence="5 8" id="KW-0067">ATP-binding</keyword>
<evidence type="ECO:0000259" key="10">
    <source>
        <dbReference type="PROSITE" id="PS50862"/>
    </source>
</evidence>
<dbReference type="GO" id="GO:0006430">
    <property type="term" value="P:lysyl-tRNA aminoacylation"/>
    <property type="evidence" value="ECO:0007669"/>
    <property type="project" value="UniProtKB-UniRule"/>
</dbReference>
<dbReference type="InterPro" id="IPR045864">
    <property type="entry name" value="aa-tRNA-synth_II/BPL/LPL"/>
</dbReference>
<feature type="binding site" evidence="8">
    <location>
        <position position="404"/>
    </location>
    <ligand>
        <name>Mg(2+)</name>
        <dbReference type="ChEBI" id="CHEBI:18420"/>
        <label>1</label>
    </ligand>
</feature>
<accession>A0A5S9IMF1</accession>
<dbReference type="GO" id="GO:0005524">
    <property type="term" value="F:ATP binding"/>
    <property type="evidence" value="ECO:0007669"/>
    <property type="project" value="UniProtKB-UniRule"/>
</dbReference>
<keyword evidence="2 8" id="KW-0436">Ligase</keyword>
<proteinExistence type="inferred from homology"/>
<dbReference type="SUPFAM" id="SSF55681">
    <property type="entry name" value="Class II aaRS and biotin synthetases"/>
    <property type="match status" value="1"/>
</dbReference>
<dbReference type="Gene3D" id="2.40.50.140">
    <property type="entry name" value="Nucleic acid-binding proteins"/>
    <property type="match status" value="1"/>
</dbReference>
<dbReference type="PANTHER" id="PTHR42918">
    <property type="entry name" value="LYSYL-TRNA SYNTHETASE"/>
    <property type="match status" value="1"/>
</dbReference>
<dbReference type="NCBIfam" id="TIGR00499">
    <property type="entry name" value="lysS_bact"/>
    <property type="match status" value="1"/>
</dbReference>
<dbReference type="NCBIfam" id="NF001756">
    <property type="entry name" value="PRK00484.1"/>
    <property type="match status" value="1"/>
</dbReference>
<dbReference type="OrthoDB" id="9802326at2"/>
<evidence type="ECO:0000256" key="8">
    <source>
        <dbReference type="HAMAP-Rule" id="MF_00252"/>
    </source>
</evidence>
<dbReference type="EC" id="6.1.1.6" evidence="8"/>
<dbReference type="GO" id="GO:0000287">
    <property type="term" value="F:magnesium ion binding"/>
    <property type="evidence" value="ECO:0007669"/>
    <property type="project" value="UniProtKB-UniRule"/>
</dbReference>
<dbReference type="InterPro" id="IPR004364">
    <property type="entry name" value="Aa-tRNA-synt_II"/>
</dbReference>
<dbReference type="Pfam" id="PF01336">
    <property type="entry name" value="tRNA_anti-codon"/>
    <property type="match status" value="1"/>
</dbReference>
<keyword evidence="3 8" id="KW-0479">Metal-binding</keyword>
<dbReference type="PRINTS" id="PR00982">
    <property type="entry name" value="TRNASYNTHLYS"/>
</dbReference>
<dbReference type="GO" id="GO:0004824">
    <property type="term" value="F:lysine-tRNA ligase activity"/>
    <property type="evidence" value="ECO:0007669"/>
    <property type="project" value="UniProtKB-UniRule"/>
</dbReference>
<evidence type="ECO:0000256" key="3">
    <source>
        <dbReference type="ARBA" id="ARBA00022723"/>
    </source>
</evidence>
<dbReference type="CDD" id="cd04322">
    <property type="entry name" value="LysRS_N"/>
    <property type="match status" value="1"/>
</dbReference>
<dbReference type="InterPro" id="IPR044136">
    <property type="entry name" value="Lys-tRNA-ligase_II_N"/>
</dbReference>
<comment type="subcellular location">
    <subcellularLocation>
        <location evidence="8">Cytoplasm</location>
    </subcellularLocation>
</comment>
<name>A0A5S9IMF1_UABAM</name>
<dbReference type="EMBL" id="AP019860">
    <property type="protein sequence ID" value="BBM84207.1"/>
    <property type="molecule type" value="Genomic_DNA"/>
</dbReference>
<keyword evidence="12" id="KW-1185">Reference proteome</keyword>
<reference evidence="11 12" key="1">
    <citation type="submission" date="2019-08" db="EMBL/GenBank/DDBJ databases">
        <title>Complete genome sequence of Candidatus Uab amorphum.</title>
        <authorList>
            <person name="Shiratori T."/>
            <person name="Suzuki S."/>
            <person name="Kakizawa Y."/>
            <person name="Ishida K."/>
        </authorList>
    </citation>
    <scope>NUCLEOTIDE SEQUENCE [LARGE SCALE GENOMIC DNA]</scope>
    <source>
        <strain evidence="11 12">SRT547</strain>
    </source>
</reference>
<dbReference type="Proteomes" id="UP000326354">
    <property type="component" value="Chromosome"/>
</dbReference>
<comment type="cofactor">
    <cofactor evidence="8 9">
        <name>Mg(2+)</name>
        <dbReference type="ChEBI" id="CHEBI:18420"/>
    </cofactor>
    <text evidence="8 9">Binds 3 Mg(2+) ions per subunit.</text>
</comment>
<dbReference type="GO" id="GO:0000049">
    <property type="term" value="F:tRNA binding"/>
    <property type="evidence" value="ECO:0007669"/>
    <property type="project" value="TreeGrafter"/>
</dbReference>
<dbReference type="AlphaFoldDB" id="A0A5S9IMF1"/>
<dbReference type="PANTHER" id="PTHR42918:SF15">
    <property type="entry name" value="LYSINE--TRNA LIGASE, CHLOROPLASTIC_MITOCHONDRIAL"/>
    <property type="match status" value="1"/>
</dbReference>
<organism evidence="11 12">
    <name type="scientific">Uabimicrobium amorphum</name>
    <dbReference type="NCBI Taxonomy" id="2596890"/>
    <lineage>
        <taxon>Bacteria</taxon>
        <taxon>Pseudomonadati</taxon>
        <taxon>Planctomycetota</taxon>
        <taxon>Candidatus Uabimicrobiia</taxon>
        <taxon>Candidatus Uabimicrobiales</taxon>
        <taxon>Candidatus Uabimicrobiaceae</taxon>
        <taxon>Candidatus Uabimicrobium</taxon>
    </lineage>
</organism>
<evidence type="ECO:0000256" key="6">
    <source>
        <dbReference type="ARBA" id="ARBA00023146"/>
    </source>
</evidence>
<evidence type="ECO:0000313" key="11">
    <source>
        <dbReference type="EMBL" id="BBM84207.1"/>
    </source>
</evidence>
<keyword evidence="4 8" id="KW-0547">Nucleotide-binding</keyword>
<evidence type="ECO:0000256" key="9">
    <source>
        <dbReference type="RuleBase" id="RU000336"/>
    </source>
</evidence>
<feature type="binding site" evidence="8">
    <location>
        <position position="411"/>
    </location>
    <ligand>
        <name>Mg(2+)</name>
        <dbReference type="ChEBI" id="CHEBI:18420"/>
        <label>1</label>
    </ligand>
</feature>
<keyword evidence="8" id="KW-0963">Cytoplasm</keyword>
<evidence type="ECO:0000256" key="5">
    <source>
        <dbReference type="ARBA" id="ARBA00022840"/>
    </source>
</evidence>
<dbReference type="PROSITE" id="PS50862">
    <property type="entry name" value="AA_TRNA_LIGASE_II"/>
    <property type="match status" value="1"/>
</dbReference>
<dbReference type="InterPro" id="IPR002313">
    <property type="entry name" value="Lys-tRNA-ligase_II"/>
</dbReference>
<keyword evidence="8 9" id="KW-0460">Magnesium</keyword>
<dbReference type="GO" id="GO:0005829">
    <property type="term" value="C:cytosol"/>
    <property type="evidence" value="ECO:0007669"/>
    <property type="project" value="TreeGrafter"/>
</dbReference>
<protein>
    <recommendedName>
        <fullName evidence="8">Lysine--tRNA ligase</fullName>
        <ecNumber evidence="8">6.1.1.6</ecNumber>
    </recommendedName>
    <alternativeName>
        <fullName evidence="8">Lysyl-tRNA synthetase</fullName>
        <shortName evidence="8">LysRS</shortName>
    </alternativeName>
</protein>
<dbReference type="InterPro" id="IPR012340">
    <property type="entry name" value="NA-bd_OB-fold"/>
</dbReference>
<keyword evidence="6 8" id="KW-0030">Aminoacyl-tRNA synthetase</keyword>
<feature type="domain" description="Aminoacyl-transfer RNA synthetases class-II family profile" evidence="10">
    <location>
        <begin position="175"/>
        <end position="492"/>
    </location>
</feature>
<comment type="catalytic activity">
    <reaction evidence="7 8 9">
        <text>tRNA(Lys) + L-lysine + ATP = L-lysyl-tRNA(Lys) + AMP + diphosphate</text>
        <dbReference type="Rhea" id="RHEA:20792"/>
        <dbReference type="Rhea" id="RHEA-COMP:9696"/>
        <dbReference type="Rhea" id="RHEA-COMP:9697"/>
        <dbReference type="ChEBI" id="CHEBI:30616"/>
        <dbReference type="ChEBI" id="CHEBI:32551"/>
        <dbReference type="ChEBI" id="CHEBI:33019"/>
        <dbReference type="ChEBI" id="CHEBI:78442"/>
        <dbReference type="ChEBI" id="CHEBI:78529"/>
        <dbReference type="ChEBI" id="CHEBI:456215"/>
        <dbReference type="EC" id="6.1.1.6"/>
    </reaction>
</comment>
<comment type="similarity">
    <text evidence="1 8">Belongs to the class-II aminoacyl-tRNA synthetase family.</text>
</comment>
<dbReference type="RefSeq" id="WP_151968377.1">
    <property type="nucleotide sequence ID" value="NZ_AP019860.1"/>
</dbReference>
<dbReference type="InterPro" id="IPR018149">
    <property type="entry name" value="Lys-tRNA-synth_II_C"/>
</dbReference>
<dbReference type="SUPFAM" id="SSF50249">
    <property type="entry name" value="Nucleic acid-binding proteins"/>
    <property type="match status" value="1"/>
</dbReference>
<gene>
    <name evidence="8" type="primary">lysS</name>
    <name evidence="11" type="ORF">UABAM_02563</name>
</gene>
<evidence type="ECO:0000256" key="1">
    <source>
        <dbReference type="ARBA" id="ARBA00008226"/>
    </source>
</evidence>
<sequence length="516" mass="59720">METPFNEELLEKRQALLDMGVTPYPYDFKTSHKLNEIREKQEELMEQNVSVAGRITALRRQGKKVFFIDLEDFDNRIQLYMKQKNLGDENWQALLQLNIGDWLGVTGKLFVTKMGELSVNGEEMSVLSKAVVPVPIAKSKGEESFYQLSDAEILYRQPYIRWITDKKARETMVTRSRIISAIRTFMEEREFLEVTTPTIETLYGGAAAKPFETNIHALSNQEAYLRISPELPLKKFIAGGFPKVFTICQNFRNEGIDRSHNPEFTMMEWYEALTDYNYQMDQFETLVSTVVQKVTGDMKITYQDTEIDFSPPWDRFTMIEAIKKFGDIDVENMSEDELRAKVKELDKDGKMKKEFSWGHGVNFLFEELCEEKLIQPTFIMDHPIEISPLTKVKRGNEKLVERFEPFVVGMEIGNAYSELTDPVEQYARFKEQRKFDELSMEQEGTVHHPIDMDFINAIAMGMPPTGGVGLGIDRLVILLTDQPSIRDVIAFPMMRRIVSEAEENENENKDEDKSEE</sequence>
<dbReference type="KEGG" id="uam:UABAM_02563"/>
<dbReference type="HAMAP" id="MF_00252">
    <property type="entry name" value="Lys_tRNA_synth_class2"/>
    <property type="match status" value="1"/>
</dbReference>
<evidence type="ECO:0000313" key="12">
    <source>
        <dbReference type="Proteomes" id="UP000326354"/>
    </source>
</evidence>
<evidence type="ECO:0000256" key="2">
    <source>
        <dbReference type="ARBA" id="ARBA00022598"/>
    </source>
</evidence>
<feature type="binding site" evidence="8">
    <location>
        <position position="411"/>
    </location>
    <ligand>
        <name>Mg(2+)</name>
        <dbReference type="ChEBI" id="CHEBI:18420"/>
        <label>2</label>
    </ligand>
</feature>
<evidence type="ECO:0000256" key="7">
    <source>
        <dbReference type="ARBA" id="ARBA00048573"/>
    </source>
</evidence>
<keyword evidence="8" id="KW-0648">Protein biosynthesis</keyword>
<comment type="subunit">
    <text evidence="8">Homodimer.</text>
</comment>